<evidence type="ECO:0000256" key="4">
    <source>
        <dbReference type="ARBA" id="ARBA00022833"/>
    </source>
</evidence>
<proteinExistence type="predicted"/>
<keyword evidence="1" id="KW-0479">Metal-binding</keyword>
<dbReference type="GO" id="GO:0003677">
    <property type="term" value="F:DNA binding"/>
    <property type="evidence" value="ECO:0007669"/>
    <property type="project" value="UniProtKB-KW"/>
</dbReference>
<keyword evidence="6" id="KW-0238">DNA-binding</keyword>
<dbReference type="PROSITE" id="PS50157">
    <property type="entry name" value="ZINC_FINGER_C2H2_2"/>
    <property type="match status" value="1"/>
</dbReference>
<dbReference type="InterPro" id="IPR055186">
    <property type="entry name" value="C2H2-2nd_BIRD-IDD"/>
</dbReference>
<keyword evidence="12" id="KW-1185">Reference proteome</keyword>
<feature type="region of interest" description="Disordered" evidence="9">
    <location>
        <begin position="18"/>
        <end position="48"/>
    </location>
</feature>
<dbReference type="PROSITE" id="PS00028">
    <property type="entry name" value="ZINC_FINGER_C2H2_1"/>
    <property type="match status" value="1"/>
</dbReference>
<dbReference type="InterPro" id="IPR036236">
    <property type="entry name" value="Znf_C2H2_sf"/>
</dbReference>
<dbReference type="FunFam" id="3.30.160.60:FF:000131">
    <property type="entry name" value="protein indeterminate-domain 5, chloroplastic-like"/>
    <property type="match status" value="1"/>
</dbReference>
<comment type="caution">
    <text evidence="11">The sequence shown here is derived from an EMBL/GenBank/DDBJ whole genome shotgun (WGS) entry which is preliminary data.</text>
</comment>
<dbReference type="SUPFAM" id="SSF57667">
    <property type="entry name" value="beta-beta-alpha zinc fingers"/>
    <property type="match status" value="1"/>
</dbReference>
<dbReference type="Pfam" id="PF22992">
    <property type="entry name" value="C2CH-4th_BIRD-IDD"/>
    <property type="match status" value="1"/>
</dbReference>
<keyword evidence="3 8" id="KW-0863">Zinc-finger</keyword>
<dbReference type="InterPro" id="IPR013087">
    <property type="entry name" value="Znf_C2H2_type"/>
</dbReference>
<dbReference type="Proteomes" id="UP001372338">
    <property type="component" value="Unassembled WGS sequence"/>
</dbReference>
<evidence type="ECO:0000313" key="12">
    <source>
        <dbReference type="Proteomes" id="UP001372338"/>
    </source>
</evidence>
<dbReference type="SMART" id="SM00355">
    <property type="entry name" value="ZnF_C2H2"/>
    <property type="match status" value="3"/>
</dbReference>
<protein>
    <recommendedName>
        <fullName evidence="10">C2H2-type domain-containing protein</fullName>
    </recommendedName>
</protein>
<organism evidence="11 12">
    <name type="scientific">Crotalaria pallida</name>
    <name type="common">Smooth rattlebox</name>
    <name type="synonym">Crotalaria striata</name>
    <dbReference type="NCBI Taxonomy" id="3830"/>
    <lineage>
        <taxon>Eukaryota</taxon>
        <taxon>Viridiplantae</taxon>
        <taxon>Streptophyta</taxon>
        <taxon>Embryophyta</taxon>
        <taxon>Tracheophyta</taxon>
        <taxon>Spermatophyta</taxon>
        <taxon>Magnoliopsida</taxon>
        <taxon>eudicotyledons</taxon>
        <taxon>Gunneridae</taxon>
        <taxon>Pentapetalae</taxon>
        <taxon>rosids</taxon>
        <taxon>fabids</taxon>
        <taxon>Fabales</taxon>
        <taxon>Fabaceae</taxon>
        <taxon>Papilionoideae</taxon>
        <taxon>50 kb inversion clade</taxon>
        <taxon>genistoids sensu lato</taxon>
        <taxon>core genistoids</taxon>
        <taxon>Crotalarieae</taxon>
        <taxon>Crotalaria</taxon>
    </lineage>
</organism>
<sequence length="501" mass="56309">MPEEPLSLHSNMASTFIQVHDSNPNPNSNPNSNPIKKKRNLPGNPDPDAEVIALSPKSLMATNRFVCEICKKGFQRDQNLQLHRRGHNLPWKLKQRNKQDVIRKKVYVCPEKSCVHNDPCRALGDLTGIKKHFSRKHGEKKWKCNKCSKKYAVQSDWKAHSKICGTREYKCECGTIFSRRDSFITHRAFCGALAEQSARIITSVPAVLCDFRSNNHLINNTHQLASRIPITEFHQEFGGSGTEPLMGNFVDAEHVQKLRLPLWLDQANSHHQLQQHPFGVTSNNSNELVQTTMNMNMNLNMFGSSSQQQHAQFLNYRYQETTPSFTNANLSLPIAAATAMSQGLKQEQEENKGNLLSHHGVSSLYSCDQNLQGGSGGPTHHMSSTIQMESTRVNDNNNVFGMLQGSTNNNNNNNNNISESQKFFKQVNIQQSDHNFNNHMVVSSINDASSSSFGNLDHMVMPVVDDEEQLGLTRDFLGVGDNEALRTPFLQQDLAKFNPIS</sequence>
<evidence type="ECO:0000256" key="5">
    <source>
        <dbReference type="ARBA" id="ARBA00023015"/>
    </source>
</evidence>
<feature type="domain" description="C2H2-type" evidence="10">
    <location>
        <begin position="65"/>
        <end position="87"/>
    </location>
</feature>
<keyword evidence="4" id="KW-0862">Zinc</keyword>
<evidence type="ECO:0000259" key="10">
    <source>
        <dbReference type="PROSITE" id="PS50157"/>
    </source>
</evidence>
<keyword evidence="2" id="KW-0677">Repeat</keyword>
<evidence type="ECO:0000256" key="7">
    <source>
        <dbReference type="ARBA" id="ARBA00023163"/>
    </source>
</evidence>
<dbReference type="GO" id="GO:0005634">
    <property type="term" value="C:nucleus"/>
    <property type="evidence" value="ECO:0007669"/>
    <property type="project" value="TreeGrafter"/>
</dbReference>
<keyword evidence="7" id="KW-0804">Transcription</keyword>
<dbReference type="FunFam" id="3.30.160.60:FF:000554">
    <property type="entry name" value="protein indeterminate-domain 12-like"/>
    <property type="match status" value="1"/>
</dbReference>
<dbReference type="Pfam" id="PF22995">
    <property type="entry name" value="C2CH-3rd_BIRD-IDD"/>
    <property type="match status" value="1"/>
</dbReference>
<dbReference type="Pfam" id="PF22996">
    <property type="entry name" value="C2H2-2nd_BIRD-IDD"/>
    <property type="match status" value="1"/>
</dbReference>
<dbReference type="GO" id="GO:0008270">
    <property type="term" value="F:zinc ion binding"/>
    <property type="evidence" value="ECO:0007669"/>
    <property type="project" value="UniProtKB-KW"/>
</dbReference>
<evidence type="ECO:0000256" key="9">
    <source>
        <dbReference type="SAM" id="MobiDB-lite"/>
    </source>
</evidence>
<dbReference type="PANTHER" id="PTHR10593:SF187">
    <property type="entry name" value="C2H2-TYPE DOMAIN-CONTAINING PROTEIN"/>
    <property type="match status" value="1"/>
</dbReference>
<reference evidence="11 12" key="1">
    <citation type="submission" date="2024-01" db="EMBL/GenBank/DDBJ databases">
        <title>The genomes of 5 underutilized Papilionoideae crops provide insights into root nodulation and disease resistanc.</title>
        <authorList>
            <person name="Yuan L."/>
        </authorList>
    </citation>
    <scope>NUCLEOTIDE SEQUENCE [LARGE SCALE GENOMIC DNA]</scope>
    <source>
        <strain evidence="11">ZHUSHIDOU_FW_LH</strain>
        <tissue evidence="11">Leaf</tissue>
    </source>
</reference>
<gene>
    <name evidence="11" type="ORF">RIF29_27686</name>
</gene>
<dbReference type="InterPro" id="IPR031140">
    <property type="entry name" value="IDD1-16"/>
</dbReference>
<evidence type="ECO:0000256" key="3">
    <source>
        <dbReference type="ARBA" id="ARBA00022771"/>
    </source>
</evidence>
<evidence type="ECO:0000256" key="8">
    <source>
        <dbReference type="PROSITE-ProRule" id="PRU00042"/>
    </source>
</evidence>
<dbReference type="Gene3D" id="3.30.160.60">
    <property type="entry name" value="Classic Zinc Finger"/>
    <property type="match status" value="2"/>
</dbReference>
<evidence type="ECO:0000313" key="11">
    <source>
        <dbReference type="EMBL" id="KAK7261377.1"/>
    </source>
</evidence>
<dbReference type="GO" id="GO:0003700">
    <property type="term" value="F:DNA-binding transcription factor activity"/>
    <property type="evidence" value="ECO:0007669"/>
    <property type="project" value="TreeGrafter"/>
</dbReference>
<dbReference type="PANTHER" id="PTHR10593">
    <property type="entry name" value="SERINE/THREONINE-PROTEIN KINASE RIO"/>
    <property type="match status" value="1"/>
</dbReference>
<feature type="compositionally biased region" description="Low complexity" evidence="9">
    <location>
        <begin position="22"/>
        <end position="34"/>
    </location>
</feature>
<evidence type="ECO:0000256" key="6">
    <source>
        <dbReference type="ARBA" id="ARBA00023125"/>
    </source>
</evidence>
<dbReference type="EMBL" id="JAYWIO010000005">
    <property type="protein sequence ID" value="KAK7261377.1"/>
    <property type="molecule type" value="Genomic_DNA"/>
</dbReference>
<dbReference type="InterPro" id="IPR055185">
    <property type="entry name" value="C2CH-4th_BIRD-IDD"/>
</dbReference>
<keyword evidence="5" id="KW-0805">Transcription regulation</keyword>
<dbReference type="InterPro" id="IPR055187">
    <property type="entry name" value="C2CH-3rd_BIRD-IDD"/>
</dbReference>
<accession>A0AAN9EPI6</accession>
<evidence type="ECO:0000256" key="1">
    <source>
        <dbReference type="ARBA" id="ARBA00022723"/>
    </source>
</evidence>
<name>A0AAN9EPI6_CROPI</name>
<evidence type="ECO:0000256" key="2">
    <source>
        <dbReference type="ARBA" id="ARBA00022737"/>
    </source>
</evidence>
<dbReference type="AlphaFoldDB" id="A0AAN9EPI6"/>